<dbReference type="SUPFAM" id="SSF55797">
    <property type="entry name" value="PR-1-like"/>
    <property type="match status" value="1"/>
</dbReference>
<feature type="compositionally biased region" description="Polar residues" evidence="1">
    <location>
        <begin position="108"/>
        <end position="126"/>
    </location>
</feature>
<dbReference type="RefSeq" id="WP_166009930.1">
    <property type="nucleotide sequence ID" value="NZ_CP049888.1"/>
</dbReference>
<feature type="domain" description="LysM" evidence="3">
    <location>
        <begin position="54"/>
        <end position="98"/>
    </location>
</feature>
<accession>A0A6G8AZ86</accession>
<organism evidence="4 5">
    <name type="scientific">Weissella coleopterorum</name>
    <dbReference type="NCBI Taxonomy" id="2714949"/>
    <lineage>
        <taxon>Bacteria</taxon>
        <taxon>Bacillati</taxon>
        <taxon>Bacillota</taxon>
        <taxon>Bacilli</taxon>
        <taxon>Lactobacillales</taxon>
        <taxon>Lactobacillaceae</taxon>
        <taxon>Weissella</taxon>
    </lineage>
</organism>
<dbReference type="Gene3D" id="3.10.350.10">
    <property type="entry name" value="LysM domain"/>
    <property type="match status" value="1"/>
</dbReference>
<dbReference type="InterPro" id="IPR014044">
    <property type="entry name" value="CAP_dom"/>
</dbReference>
<dbReference type="Proteomes" id="UP000500741">
    <property type="component" value="Chromosome"/>
</dbReference>
<keyword evidence="2" id="KW-0732">Signal</keyword>
<name>A0A6G8AZ86_9LACO</name>
<reference evidence="4 5" key="1">
    <citation type="submission" date="2020-03" db="EMBL/GenBank/DDBJ databases">
        <title>Weissella sp. nov., isolated from Cybister lewisianus.</title>
        <authorList>
            <person name="Hyun D.-W."/>
            <person name="Bae J.-W."/>
        </authorList>
    </citation>
    <scope>NUCLEOTIDE SEQUENCE [LARGE SCALE GENOMIC DNA]</scope>
    <source>
        <strain evidence="4 5">HDW19</strain>
    </source>
</reference>
<dbReference type="InterPro" id="IPR036779">
    <property type="entry name" value="LysM_dom_sf"/>
</dbReference>
<protein>
    <submittedName>
        <fullName evidence="4">LysM peptidoglycan-binding domain-containing protein</fullName>
    </submittedName>
</protein>
<dbReference type="CDD" id="cd05379">
    <property type="entry name" value="CAP_bacterial"/>
    <property type="match status" value="1"/>
</dbReference>
<dbReference type="KEGG" id="wco:G7084_03025"/>
<keyword evidence="5" id="KW-1185">Reference proteome</keyword>
<gene>
    <name evidence="4" type="ORF">G7084_03025</name>
</gene>
<dbReference type="Gene3D" id="3.40.33.10">
    <property type="entry name" value="CAP"/>
    <property type="match status" value="1"/>
</dbReference>
<evidence type="ECO:0000259" key="3">
    <source>
        <dbReference type="PROSITE" id="PS51782"/>
    </source>
</evidence>
<evidence type="ECO:0000256" key="1">
    <source>
        <dbReference type="SAM" id="MobiDB-lite"/>
    </source>
</evidence>
<sequence length="254" mass="25847">MSNTKKFVGTAIAAAASAIPFMGGHASADQGATTFRDASVDDVQKNADEAKNTPMYTVQSGDTLSSISDVTGVSTSDLQKYNNLTSSSVIINGSQLKLSGDDSAEVATDTTESENSNQATSSSAKSNGAVANKATNVNNTASTAVSSNDATLAALNAMRASAGLSKLTWDSGLAAKAQGRAAVVAASGIPSDHFHTAGEVIAIGFEAGSTVVSAWYNETNMVGAANGHRNWEMNASYTHVGFGYVNGVIVGEAY</sequence>
<dbReference type="PROSITE" id="PS51782">
    <property type="entry name" value="LYSM"/>
    <property type="match status" value="1"/>
</dbReference>
<evidence type="ECO:0000313" key="4">
    <source>
        <dbReference type="EMBL" id="QIL50378.1"/>
    </source>
</evidence>
<dbReference type="EMBL" id="CP049888">
    <property type="protein sequence ID" value="QIL50378.1"/>
    <property type="molecule type" value="Genomic_DNA"/>
</dbReference>
<dbReference type="CDD" id="cd00118">
    <property type="entry name" value="LysM"/>
    <property type="match status" value="1"/>
</dbReference>
<dbReference type="InterPro" id="IPR035940">
    <property type="entry name" value="CAP_sf"/>
</dbReference>
<dbReference type="AlphaFoldDB" id="A0A6G8AZ86"/>
<feature type="region of interest" description="Disordered" evidence="1">
    <location>
        <begin position="102"/>
        <end position="131"/>
    </location>
</feature>
<dbReference type="Pfam" id="PF01476">
    <property type="entry name" value="LysM"/>
    <property type="match status" value="1"/>
</dbReference>
<dbReference type="Pfam" id="PF00188">
    <property type="entry name" value="CAP"/>
    <property type="match status" value="1"/>
</dbReference>
<feature type="chain" id="PRO_5026010694" evidence="2">
    <location>
        <begin position="29"/>
        <end position="254"/>
    </location>
</feature>
<dbReference type="InterPro" id="IPR018392">
    <property type="entry name" value="LysM"/>
</dbReference>
<evidence type="ECO:0000313" key="5">
    <source>
        <dbReference type="Proteomes" id="UP000500741"/>
    </source>
</evidence>
<dbReference type="SUPFAM" id="SSF54106">
    <property type="entry name" value="LysM domain"/>
    <property type="match status" value="1"/>
</dbReference>
<evidence type="ECO:0000256" key="2">
    <source>
        <dbReference type="SAM" id="SignalP"/>
    </source>
</evidence>
<feature type="signal peptide" evidence="2">
    <location>
        <begin position="1"/>
        <end position="28"/>
    </location>
</feature>
<proteinExistence type="predicted"/>
<dbReference type="SMART" id="SM00257">
    <property type="entry name" value="LysM"/>
    <property type="match status" value="1"/>
</dbReference>